<feature type="region of interest" description="Disordered" evidence="1">
    <location>
        <begin position="559"/>
        <end position="582"/>
    </location>
</feature>
<feature type="region of interest" description="Disordered" evidence="1">
    <location>
        <begin position="155"/>
        <end position="282"/>
    </location>
</feature>
<gene>
    <name evidence="2" type="ORF">J4Q44_G00340260</name>
</gene>
<feature type="region of interest" description="Disordered" evidence="1">
    <location>
        <begin position="295"/>
        <end position="483"/>
    </location>
</feature>
<sequence>MPTAGDPVSIKSLHREPNEHAGYSYPLLSFLAYPYKTPSPIPVHIFTKTSSTGPIAGGSLGPQPTANTAETSTKTEKTSTPSGDTGNRNKGTTSSTENKDKPSGSLKVPPNFVLSKKILKKIEHRMEYVKKQESLPPAPTPLRQAAVRAALNGVVPHLKPAHREAKAQKGKTSKSDDDFNTAAQTIQPACQPQNNPEPASKPDKPPGTLAAPVPNNFSFSLGTTTPSAQTQKEKPSKTQPQAQTKAAPEAQGAGSTPSGGTTSGTGKPAGTGSSSRLTFSPYSVCGRFQAARLRLKQMREDRSRAQPAEGSREDRSRAQPAEGSREDRSRAQPAEGSREDRSRAQPAEGSREDRSRAQPAEGSREDRSRAQPADGSREDRSRAQPEDGSRENQLSTELLRASPRAPAQPLTPTPASAPPRPLTPTPASAPPRPLTPTPALSRYRGPITTKQGQKLSRGQAEARATTESNKQPEPKPSTEEASGFTMTHYTDWHLSNAQWPMFDEATQLMERFQKYSNEFHYPDGFSTFSMSTTLGSKVTLREVDDPTEVDTAFEEWYSGMNPFTPKTTNPSTATTTTNPSTATTAAIPTTQLLQASDHKPPADPTAPKVSNPPASPPRSRKKQKQAVSQSKNKEEEMEDIPPASPLSPNCPPRPSGRWHPFMVDKFCSRHARCQHRATNSALPPNVTKWLNVSRNYLCEPPWVTTATLAASLALRERGETHQ</sequence>
<feature type="region of interest" description="Disordered" evidence="1">
    <location>
        <begin position="1"/>
        <end position="21"/>
    </location>
</feature>
<feature type="compositionally biased region" description="Polar residues" evidence="1">
    <location>
        <begin position="215"/>
        <end position="230"/>
    </location>
</feature>
<evidence type="ECO:0000313" key="2">
    <source>
        <dbReference type="EMBL" id="KAK6296313.1"/>
    </source>
</evidence>
<organism evidence="2 3">
    <name type="scientific">Coregonus suidteri</name>
    <dbReference type="NCBI Taxonomy" id="861788"/>
    <lineage>
        <taxon>Eukaryota</taxon>
        <taxon>Metazoa</taxon>
        <taxon>Chordata</taxon>
        <taxon>Craniata</taxon>
        <taxon>Vertebrata</taxon>
        <taxon>Euteleostomi</taxon>
        <taxon>Actinopterygii</taxon>
        <taxon>Neopterygii</taxon>
        <taxon>Teleostei</taxon>
        <taxon>Protacanthopterygii</taxon>
        <taxon>Salmoniformes</taxon>
        <taxon>Salmonidae</taxon>
        <taxon>Coregoninae</taxon>
        <taxon>Coregonus</taxon>
    </lineage>
</organism>
<proteinExistence type="predicted"/>
<reference evidence="2 3" key="1">
    <citation type="submission" date="2021-04" db="EMBL/GenBank/DDBJ databases">
        <authorList>
            <person name="De Guttry C."/>
            <person name="Zahm M."/>
            <person name="Klopp C."/>
            <person name="Cabau C."/>
            <person name="Louis A."/>
            <person name="Berthelot C."/>
            <person name="Parey E."/>
            <person name="Roest Crollius H."/>
            <person name="Montfort J."/>
            <person name="Robinson-Rechavi M."/>
            <person name="Bucao C."/>
            <person name="Bouchez O."/>
            <person name="Gislard M."/>
            <person name="Lluch J."/>
            <person name="Milhes M."/>
            <person name="Lampietro C."/>
            <person name="Lopez Roques C."/>
            <person name="Donnadieu C."/>
            <person name="Braasch I."/>
            <person name="Desvignes T."/>
            <person name="Postlethwait J."/>
            <person name="Bobe J."/>
            <person name="Wedekind C."/>
            <person name="Guiguen Y."/>
        </authorList>
    </citation>
    <scope>NUCLEOTIDE SEQUENCE [LARGE SCALE GENOMIC DNA]</scope>
    <source>
        <strain evidence="2">Cs_M1</strain>
        <tissue evidence="2">Blood</tissue>
    </source>
</reference>
<feature type="compositionally biased region" description="Basic and acidic residues" evidence="1">
    <location>
        <begin position="161"/>
        <end position="177"/>
    </location>
</feature>
<feature type="compositionally biased region" description="Low complexity" evidence="1">
    <location>
        <begin position="564"/>
        <end position="582"/>
    </location>
</feature>
<dbReference type="EMBL" id="JAGTTL010000033">
    <property type="protein sequence ID" value="KAK6296313.1"/>
    <property type="molecule type" value="Genomic_DNA"/>
</dbReference>
<evidence type="ECO:0000256" key="1">
    <source>
        <dbReference type="SAM" id="MobiDB-lite"/>
    </source>
</evidence>
<feature type="compositionally biased region" description="Basic and acidic residues" evidence="1">
    <location>
        <begin position="297"/>
        <end position="390"/>
    </location>
</feature>
<dbReference type="Proteomes" id="UP001356427">
    <property type="component" value="Unassembled WGS sequence"/>
</dbReference>
<dbReference type="AlphaFoldDB" id="A0AAN8QH19"/>
<protein>
    <submittedName>
        <fullName evidence="2">Uncharacterized protein</fullName>
    </submittedName>
</protein>
<feature type="compositionally biased region" description="Polar residues" evidence="1">
    <location>
        <begin position="81"/>
        <end position="96"/>
    </location>
</feature>
<evidence type="ECO:0000313" key="3">
    <source>
        <dbReference type="Proteomes" id="UP001356427"/>
    </source>
</evidence>
<feature type="region of interest" description="Disordered" evidence="1">
    <location>
        <begin position="595"/>
        <end position="653"/>
    </location>
</feature>
<name>A0AAN8QH19_9TELE</name>
<feature type="compositionally biased region" description="Polar residues" evidence="1">
    <location>
        <begin position="181"/>
        <end position="197"/>
    </location>
</feature>
<feature type="region of interest" description="Disordered" evidence="1">
    <location>
        <begin position="42"/>
        <end position="113"/>
    </location>
</feature>
<keyword evidence="3" id="KW-1185">Reference proteome</keyword>
<comment type="caution">
    <text evidence="2">The sequence shown here is derived from an EMBL/GenBank/DDBJ whole genome shotgun (WGS) entry which is preliminary data.</text>
</comment>
<feature type="compositionally biased region" description="Pro residues" evidence="1">
    <location>
        <begin position="409"/>
        <end position="436"/>
    </location>
</feature>
<accession>A0AAN8QH19</accession>
<feature type="compositionally biased region" description="Pro residues" evidence="1">
    <location>
        <begin position="642"/>
        <end position="653"/>
    </location>
</feature>